<dbReference type="AlphaFoldDB" id="A0A1E2S2T8"/>
<evidence type="ECO:0000256" key="1">
    <source>
        <dbReference type="PROSITE-ProRule" id="PRU00339"/>
    </source>
</evidence>
<dbReference type="STRING" id="1177755.A7A08_00670"/>
<dbReference type="OrthoDB" id="9814887at2"/>
<organism evidence="2 3">
    <name type="scientific">Methyloligella halotolerans</name>
    <dbReference type="NCBI Taxonomy" id="1177755"/>
    <lineage>
        <taxon>Bacteria</taxon>
        <taxon>Pseudomonadati</taxon>
        <taxon>Pseudomonadota</taxon>
        <taxon>Alphaproteobacteria</taxon>
        <taxon>Hyphomicrobiales</taxon>
        <taxon>Hyphomicrobiaceae</taxon>
        <taxon>Methyloligella</taxon>
    </lineage>
</organism>
<accession>A0A1E2S2T8</accession>
<dbReference type="InterPro" id="IPR019734">
    <property type="entry name" value="TPR_rpt"/>
</dbReference>
<sequence>MRAKLIGFIDKPEVVFNKYPKSDRSFPSYYARAIATYRDKGVDAAMPLLDALVQAQPNWPYFHEIRGQFLFESGRAAQAIPDLEKAVELAPEEPLIRVMLAQALLGASGPRNVDEAIKNLKFALARERSSATAYRQLAIAYGRKAERVPAQARRDFLARADLASAEAYFYEGQLDLAKMQARRAKTAFIEGTPSWIQADDILAFQPPKTN</sequence>
<reference evidence="2 3" key="1">
    <citation type="submission" date="2016-07" db="EMBL/GenBank/DDBJ databases">
        <title>Draft genome sequence of Methyloligella halotolerans C2T (VKM B-2706T=CCUG 61687T=DSM 25045T), a halotolerant polyhydroxybutyrate accumulating methylotroph.</title>
        <authorList>
            <person name="Vasilenko O.V."/>
            <person name="Doronina N.V."/>
            <person name="Poroshina M.N."/>
            <person name="Tarlachkov S.V."/>
            <person name="Trotsenko Y.A."/>
        </authorList>
    </citation>
    <scope>NUCLEOTIDE SEQUENCE [LARGE SCALE GENOMIC DNA]</scope>
    <source>
        <strain evidence="2 3">VKM B-2706</strain>
    </source>
</reference>
<feature type="repeat" description="TPR" evidence="1">
    <location>
        <begin position="60"/>
        <end position="93"/>
    </location>
</feature>
<dbReference type="PROSITE" id="PS50005">
    <property type="entry name" value="TPR"/>
    <property type="match status" value="1"/>
</dbReference>
<proteinExistence type="predicted"/>
<dbReference type="InterPro" id="IPR011990">
    <property type="entry name" value="TPR-like_helical_dom_sf"/>
</dbReference>
<dbReference type="RefSeq" id="WP_083226402.1">
    <property type="nucleotide sequence ID" value="NZ_MASI01000001.1"/>
</dbReference>
<protein>
    <submittedName>
        <fullName evidence="2">Uncharacterized protein</fullName>
    </submittedName>
</protein>
<dbReference type="EMBL" id="MASI01000001">
    <property type="protein sequence ID" value="ODA68836.1"/>
    <property type="molecule type" value="Genomic_DNA"/>
</dbReference>
<evidence type="ECO:0000313" key="2">
    <source>
        <dbReference type="EMBL" id="ODA68836.1"/>
    </source>
</evidence>
<gene>
    <name evidence="2" type="ORF">A7A08_00670</name>
</gene>
<dbReference type="Proteomes" id="UP000095087">
    <property type="component" value="Unassembled WGS sequence"/>
</dbReference>
<dbReference type="Gene3D" id="1.25.40.10">
    <property type="entry name" value="Tetratricopeptide repeat domain"/>
    <property type="match status" value="1"/>
</dbReference>
<keyword evidence="1" id="KW-0802">TPR repeat</keyword>
<keyword evidence="3" id="KW-1185">Reference proteome</keyword>
<comment type="caution">
    <text evidence="2">The sequence shown here is derived from an EMBL/GenBank/DDBJ whole genome shotgun (WGS) entry which is preliminary data.</text>
</comment>
<evidence type="ECO:0000313" key="3">
    <source>
        <dbReference type="Proteomes" id="UP000095087"/>
    </source>
</evidence>
<dbReference type="SUPFAM" id="SSF48452">
    <property type="entry name" value="TPR-like"/>
    <property type="match status" value="1"/>
</dbReference>
<name>A0A1E2S2T8_9HYPH</name>
<dbReference type="PATRIC" id="fig|1177755.3.peg.670"/>